<name>A0ABD2Q387_9PLAT</name>
<dbReference type="InterPro" id="IPR000615">
    <property type="entry name" value="Bestrophin"/>
</dbReference>
<dbReference type="AlphaFoldDB" id="A0ABD2Q387"/>
<evidence type="ECO:0000256" key="3">
    <source>
        <dbReference type="ARBA" id="ARBA00022989"/>
    </source>
</evidence>
<comment type="subcellular location">
    <subcellularLocation>
        <location evidence="6">Cell membrane</location>
        <topology evidence="6">Multi-pass membrane protein</topology>
    </subcellularLocation>
    <subcellularLocation>
        <location evidence="1">Membrane</location>
    </subcellularLocation>
</comment>
<gene>
    <name evidence="7" type="ORF">Ciccas_007581</name>
</gene>
<dbReference type="Proteomes" id="UP001626550">
    <property type="component" value="Unassembled WGS sequence"/>
</dbReference>
<comment type="similarity">
    <text evidence="5 6">Belongs to the anion channel-forming bestrophin (TC 1.A.46) family. Calcium-sensitive chloride channel subfamily.</text>
</comment>
<comment type="function">
    <text evidence="6">Forms chloride channels.</text>
</comment>
<reference evidence="7 8" key="1">
    <citation type="submission" date="2024-11" db="EMBL/GenBank/DDBJ databases">
        <title>Adaptive evolution of stress response genes in parasites aligns with host niche diversity.</title>
        <authorList>
            <person name="Hahn C."/>
            <person name="Resl P."/>
        </authorList>
    </citation>
    <scope>NUCLEOTIDE SEQUENCE [LARGE SCALE GENOMIC DNA]</scope>
    <source>
        <strain evidence="7">EGGRZ-B1_66</strain>
        <tissue evidence="7">Body</tissue>
    </source>
</reference>
<keyword evidence="6" id="KW-1003">Cell membrane</keyword>
<dbReference type="GO" id="GO:0005886">
    <property type="term" value="C:plasma membrane"/>
    <property type="evidence" value="ECO:0007669"/>
    <property type="project" value="UniProtKB-SubCell"/>
</dbReference>
<accession>A0ABD2Q387</accession>
<feature type="transmembrane region" description="Helical" evidence="6">
    <location>
        <begin position="106"/>
        <end position="128"/>
    </location>
</feature>
<dbReference type="EMBL" id="JBJKFK010001185">
    <property type="protein sequence ID" value="KAL3313813.1"/>
    <property type="molecule type" value="Genomic_DNA"/>
</dbReference>
<keyword evidence="6" id="KW-0869">Chloride channel</keyword>
<protein>
    <recommendedName>
        <fullName evidence="6">Bestrophin homolog</fullName>
    </recommendedName>
</protein>
<evidence type="ECO:0000256" key="6">
    <source>
        <dbReference type="RuleBase" id="RU363126"/>
    </source>
</evidence>
<evidence type="ECO:0000256" key="1">
    <source>
        <dbReference type="ARBA" id="ARBA00004370"/>
    </source>
</evidence>
<keyword evidence="6" id="KW-0868">Chloride</keyword>
<keyword evidence="2 6" id="KW-0812">Transmembrane</keyword>
<comment type="caution">
    <text evidence="7">The sequence shown here is derived from an EMBL/GenBank/DDBJ whole genome shotgun (WGS) entry which is preliminary data.</text>
</comment>
<proteinExistence type="inferred from homology"/>
<keyword evidence="6" id="KW-0813">Transport</keyword>
<dbReference type="Pfam" id="PF01062">
    <property type="entry name" value="Bestrophin"/>
    <property type="match status" value="3"/>
</dbReference>
<keyword evidence="8" id="KW-1185">Reference proteome</keyword>
<dbReference type="InterPro" id="IPR021134">
    <property type="entry name" value="Bestrophin-like"/>
</dbReference>
<sequence length="535" mass="62562">MVDDLIVKIHLYTGEDEAAKGWIPLKWCAELIARAQAEGIIKSYESLMDAINGLRKSFHDFSNRYNFGTPLLYTQTMIMVVYSYFLSEVFSEKAYMDPTGETHRKALQFEIFVPFFSMVRFLLFMGWLKSGLKLIYPMREDQSGFPTSQLLDYDLKFASRFALTENSDVVPRVFSLSSNFMCYVFVIIKDENSKIIFRQFVTWLTQVSKIAGADFLIGIFADKILDRWYRFVEVFPTPQLVVQSIETQVMPKDKNKCVNTAYEIRHKLCRFMHLAWVLELIPMSREARVRFAAIDDQEYQQCLRCEDLFDYKETSLKSSMDNRAMLERINEDPVVKETLGYLTNEEETETLVRNINKFDLDEDDFIDSWLPIKWAIELVNNADKFGYIHNAESLCASISGFRKYLAKFRTTRHFSFPLAYLQPIVFQVYCYFLSEIFHQDFYMRDTVGGAEILTNWEVFFPFVAAMRFFIFMGWMKVGLKIMTPLKETHSGFPTCKFLDESLDYTSKSALSLDLDQLISKSYSSFFKSTSDFTTK</sequence>
<feature type="transmembrane region" description="Helical" evidence="6">
    <location>
        <begin position="458"/>
        <end position="477"/>
    </location>
</feature>
<organism evidence="7 8">
    <name type="scientific">Cichlidogyrus casuarinus</name>
    <dbReference type="NCBI Taxonomy" id="1844966"/>
    <lineage>
        <taxon>Eukaryota</taxon>
        <taxon>Metazoa</taxon>
        <taxon>Spiralia</taxon>
        <taxon>Lophotrochozoa</taxon>
        <taxon>Platyhelminthes</taxon>
        <taxon>Monogenea</taxon>
        <taxon>Monopisthocotylea</taxon>
        <taxon>Dactylogyridea</taxon>
        <taxon>Ancyrocephalidae</taxon>
        <taxon>Cichlidogyrus</taxon>
    </lineage>
</organism>
<dbReference type="PANTHER" id="PTHR10736:SF0">
    <property type="entry name" value="BESTROPHIN HOMOLOG"/>
    <property type="match status" value="1"/>
</dbReference>
<dbReference type="GO" id="GO:0005254">
    <property type="term" value="F:chloride channel activity"/>
    <property type="evidence" value="ECO:0007669"/>
    <property type="project" value="UniProtKB-KW"/>
</dbReference>
<keyword evidence="6" id="KW-0407">Ion channel</keyword>
<keyword evidence="4 6" id="KW-0472">Membrane</keyword>
<evidence type="ECO:0000256" key="2">
    <source>
        <dbReference type="ARBA" id="ARBA00022692"/>
    </source>
</evidence>
<evidence type="ECO:0000256" key="5">
    <source>
        <dbReference type="ARBA" id="ARBA00034769"/>
    </source>
</evidence>
<dbReference type="GO" id="GO:0034707">
    <property type="term" value="C:chloride channel complex"/>
    <property type="evidence" value="ECO:0007669"/>
    <property type="project" value="UniProtKB-KW"/>
</dbReference>
<evidence type="ECO:0000256" key="4">
    <source>
        <dbReference type="ARBA" id="ARBA00023136"/>
    </source>
</evidence>
<keyword evidence="3 6" id="KW-1133">Transmembrane helix</keyword>
<evidence type="ECO:0000313" key="8">
    <source>
        <dbReference type="Proteomes" id="UP001626550"/>
    </source>
</evidence>
<dbReference type="PANTHER" id="PTHR10736">
    <property type="entry name" value="BESTROPHIN"/>
    <property type="match status" value="1"/>
</dbReference>
<feature type="transmembrane region" description="Helical" evidence="6">
    <location>
        <begin position="418"/>
        <end position="438"/>
    </location>
</feature>
<feature type="transmembrane region" description="Helical" evidence="6">
    <location>
        <begin position="65"/>
        <end position="86"/>
    </location>
</feature>
<keyword evidence="6" id="KW-0406">Ion transport</keyword>
<evidence type="ECO:0000313" key="7">
    <source>
        <dbReference type="EMBL" id="KAL3313813.1"/>
    </source>
</evidence>